<dbReference type="InterPro" id="IPR027356">
    <property type="entry name" value="NPH3_dom"/>
</dbReference>
<dbReference type="PANTHER" id="PTHR32370">
    <property type="entry name" value="OS12G0117600 PROTEIN"/>
    <property type="match status" value="1"/>
</dbReference>
<keyword evidence="1" id="KW-0833">Ubl conjugation pathway</keyword>
<reference evidence="3 4" key="1">
    <citation type="journal article" date="2021" name="Nat. Plants">
        <title>The Taxus genome provides insights into paclitaxel biosynthesis.</title>
        <authorList>
            <person name="Xiong X."/>
            <person name="Gou J."/>
            <person name="Liao Q."/>
            <person name="Li Y."/>
            <person name="Zhou Q."/>
            <person name="Bi G."/>
            <person name="Li C."/>
            <person name="Du R."/>
            <person name="Wang X."/>
            <person name="Sun T."/>
            <person name="Guo L."/>
            <person name="Liang H."/>
            <person name="Lu P."/>
            <person name="Wu Y."/>
            <person name="Zhang Z."/>
            <person name="Ro D.K."/>
            <person name="Shang Y."/>
            <person name="Huang S."/>
            <person name="Yan J."/>
        </authorList>
    </citation>
    <scope>NUCLEOTIDE SEQUENCE [LARGE SCALE GENOMIC DNA]</scope>
    <source>
        <strain evidence="3">Ta-2019</strain>
    </source>
</reference>
<comment type="caution">
    <text evidence="3">The sequence shown here is derived from an EMBL/GenBank/DDBJ whole genome shotgun (WGS) entry which is preliminary data.</text>
</comment>
<sequence>KTLLSFSGRLIKLFNRAVSRQGQRPKSFKVALHDLPGGPVAFELAARFCYRAGAAIAINSSNVCKLRCAAEFLEMTEEIRDRNLVERTENYMKLLPFWSWREVFSVLKDCESMVPVADSTGIIQRCIDILVSKINVKSSVVSFDASLSPLGSSSSSPESSTVRYSTGSSCEVSKSGWWFDDLGSLSVYLMERVVKNMIEEGVDNYVLSRFLFQYLRSSLPMLGYSSISPKKKCGREEQIMYQYTKKVQKEVLETVVGLLHRLERAAVSCRSLFGVLRVATVLNASKLCRKQVDDMIGAQLDQATLDNLLIPAANQGNVGSLYDVDQVLRFVQTFVKDQQIMPGSPPPLERVTSSEVTYSASGCQQSGLHRVGCLMDKYISEVAPDINLSPSKFQALLEALPDNARDCCDGLYRTLDMYLEVHSALSEEERMRLCNTINYQKLSFEASNQIAQNPRLPSRIAVQ</sequence>
<feature type="domain" description="NPH3" evidence="2">
    <location>
        <begin position="176"/>
        <end position="463"/>
    </location>
</feature>
<keyword evidence="4" id="KW-1185">Reference proteome</keyword>
<evidence type="ECO:0000313" key="4">
    <source>
        <dbReference type="Proteomes" id="UP000824469"/>
    </source>
</evidence>
<feature type="non-terminal residue" evidence="3">
    <location>
        <position position="1"/>
    </location>
</feature>
<evidence type="ECO:0000259" key="2">
    <source>
        <dbReference type="PROSITE" id="PS51649"/>
    </source>
</evidence>
<dbReference type="PROSITE" id="PS51649">
    <property type="entry name" value="NPH3"/>
    <property type="match status" value="1"/>
</dbReference>
<dbReference type="EMBL" id="JAHRHJ020000003">
    <property type="protein sequence ID" value="KAH9323673.1"/>
    <property type="molecule type" value="Genomic_DNA"/>
</dbReference>
<protein>
    <recommendedName>
        <fullName evidence="2">NPH3 domain-containing protein</fullName>
    </recommendedName>
</protein>
<accession>A0AA38LG72</accession>
<dbReference type="AlphaFoldDB" id="A0AA38LG72"/>
<gene>
    <name evidence="3" type="ORF">KI387_018312</name>
</gene>
<organism evidence="3 4">
    <name type="scientific">Taxus chinensis</name>
    <name type="common">Chinese yew</name>
    <name type="synonym">Taxus wallichiana var. chinensis</name>
    <dbReference type="NCBI Taxonomy" id="29808"/>
    <lineage>
        <taxon>Eukaryota</taxon>
        <taxon>Viridiplantae</taxon>
        <taxon>Streptophyta</taxon>
        <taxon>Embryophyta</taxon>
        <taxon>Tracheophyta</taxon>
        <taxon>Spermatophyta</taxon>
        <taxon>Pinopsida</taxon>
        <taxon>Pinidae</taxon>
        <taxon>Conifers II</taxon>
        <taxon>Cupressales</taxon>
        <taxon>Taxaceae</taxon>
        <taxon>Taxus</taxon>
    </lineage>
</organism>
<name>A0AA38LG72_TAXCH</name>
<dbReference type="InterPro" id="IPR043454">
    <property type="entry name" value="NPH3/RPT2-like"/>
</dbReference>
<proteinExistence type="predicted"/>
<dbReference type="OMA" id="FDKSTNA"/>
<evidence type="ECO:0000256" key="1">
    <source>
        <dbReference type="ARBA" id="ARBA00022786"/>
    </source>
</evidence>
<dbReference type="Pfam" id="PF03000">
    <property type="entry name" value="NPH3"/>
    <property type="match status" value="1"/>
</dbReference>
<dbReference type="Proteomes" id="UP000824469">
    <property type="component" value="Unassembled WGS sequence"/>
</dbReference>
<evidence type="ECO:0000313" key="3">
    <source>
        <dbReference type="EMBL" id="KAH9323673.1"/>
    </source>
</evidence>
<feature type="non-terminal residue" evidence="3">
    <location>
        <position position="463"/>
    </location>
</feature>